<reference evidence="3" key="1">
    <citation type="journal article" date="2019" name="Int. J. Syst. Evol. Microbiol.">
        <title>The Global Catalogue of Microorganisms (GCM) 10K type strain sequencing project: providing services to taxonomists for standard genome sequencing and annotation.</title>
        <authorList>
            <consortium name="The Broad Institute Genomics Platform"/>
            <consortium name="The Broad Institute Genome Sequencing Center for Infectious Disease"/>
            <person name="Wu L."/>
            <person name="Ma J."/>
        </authorList>
    </citation>
    <scope>NUCLEOTIDE SEQUENCE [LARGE SCALE GENOMIC DNA]</scope>
    <source>
        <strain evidence="3">JCM 4738</strain>
    </source>
</reference>
<gene>
    <name evidence="2" type="ORF">GCM10010347_61490</name>
</gene>
<comment type="caution">
    <text evidence="2">The sequence shown here is derived from an EMBL/GenBank/DDBJ whole genome shotgun (WGS) entry which is preliminary data.</text>
</comment>
<dbReference type="Proteomes" id="UP000642673">
    <property type="component" value="Unassembled WGS sequence"/>
</dbReference>
<accession>A0ABQ3F3K3</accession>
<proteinExistence type="predicted"/>
<dbReference type="Gene3D" id="3.30.530.20">
    <property type="match status" value="2"/>
</dbReference>
<evidence type="ECO:0000313" key="2">
    <source>
        <dbReference type="EMBL" id="GHB82262.1"/>
    </source>
</evidence>
<dbReference type="InterPro" id="IPR005031">
    <property type="entry name" value="COQ10_START"/>
</dbReference>
<evidence type="ECO:0000259" key="1">
    <source>
        <dbReference type="Pfam" id="PF03364"/>
    </source>
</evidence>
<keyword evidence="3" id="KW-1185">Reference proteome</keyword>
<dbReference type="InterPro" id="IPR023393">
    <property type="entry name" value="START-like_dom_sf"/>
</dbReference>
<evidence type="ECO:0000313" key="3">
    <source>
        <dbReference type="Proteomes" id="UP000642673"/>
    </source>
</evidence>
<dbReference type="SUPFAM" id="SSF55961">
    <property type="entry name" value="Bet v1-like"/>
    <property type="match status" value="2"/>
</dbReference>
<sequence length="330" mass="34901">MSLKPVRPVGPAQHRTSCAVDAAAPAGVLYALVADTAHWPLFLPHALHVEPLDADGDRDRFCLWSAPEGSAVTSSRWSRTLDAGALRAGFRREDPQAPFAPVSGELSVSTLAPGWSRLTLEQESTLCGARTAATDRALAAAGRAVRGALDGLRAAAECWTALDGLLMTFEDRVRVAGSGEQLMEFLYGVDSWPGRVPHVLRADVSEERPGVQRAALVQVDGDGSAYTTESVRVCFPAAGRIVHKQTRPHPLLAAHTGEWSVLPDPVAGCTVVSRHSVLLDGRALERVLGPGGDPASARRHVRGLLGRQSAAVLGPVRPPAGEAARTLRSV</sequence>
<dbReference type="RefSeq" id="WP_190187516.1">
    <property type="nucleotide sequence ID" value="NZ_BMVP01000021.1"/>
</dbReference>
<dbReference type="Pfam" id="PF03364">
    <property type="entry name" value="Polyketide_cyc"/>
    <property type="match status" value="1"/>
</dbReference>
<feature type="domain" description="Coenzyme Q-binding protein COQ10 START" evidence="1">
    <location>
        <begin position="23"/>
        <end position="101"/>
    </location>
</feature>
<protein>
    <recommendedName>
        <fullName evidence="1">Coenzyme Q-binding protein COQ10 START domain-containing protein</fullName>
    </recommendedName>
</protein>
<dbReference type="EMBL" id="BMVP01000021">
    <property type="protein sequence ID" value="GHB82262.1"/>
    <property type="molecule type" value="Genomic_DNA"/>
</dbReference>
<organism evidence="2 3">
    <name type="scientific">Streptomyces cirratus</name>
    <dbReference type="NCBI Taxonomy" id="68187"/>
    <lineage>
        <taxon>Bacteria</taxon>
        <taxon>Bacillati</taxon>
        <taxon>Actinomycetota</taxon>
        <taxon>Actinomycetes</taxon>
        <taxon>Kitasatosporales</taxon>
        <taxon>Streptomycetaceae</taxon>
        <taxon>Streptomyces</taxon>
    </lineage>
</organism>
<name>A0ABQ3F3K3_9ACTN</name>